<sequence length="378" mass="41624">MSAALHRISWTGVMMSKRHERMVSLVTALLTTDRPLLRSELRDHIELYHDLSDDAFRRTFERDKRSLRELGIPIDVVDMPGIGPNKMGYRIVRQNYELKPVHLTTDETDVLAMASTVWRDSVLDESAHSAIRKLRAVEAEPCSDADATSMLAAEVPDVTMTGPMALAGHSDGNDQVPVLMTATDQGVPVSFEYRAERVRHVDPWQVILQDGHWYLQGRDIDVDEARTFRVSRITSHVRLTGRPGTVVRPDSATMQRELGPLDPTDSEDIEAIVVLTGAVQLAGVRIRTLSDDEIPPSVGTVGGTGNSRVVHVTAPGLRQLQTAVLQAGGRAVVVGPPQVREQVMAWLQELVDQPWLQQASGQDGDGDDMVEVGNGRSQ</sequence>
<dbReference type="Pfam" id="PF13280">
    <property type="entry name" value="WYL"/>
    <property type="match status" value="1"/>
</dbReference>
<evidence type="ECO:0000259" key="2">
    <source>
        <dbReference type="Pfam" id="PF13280"/>
    </source>
</evidence>
<organism evidence="4 5">
    <name type="scientific">Cutibacterium granulosum</name>
    <dbReference type="NCBI Taxonomy" id="33011"/>
    <lineage>
        <taxon>Bacteria</taxon>
        <taxon>Bacillati</taxon>
        <taxon>Actinomycetota</taxon>
        <taxon>Actinomycetes</taxon>
        <taxon>Propionibacteriales</taxon>
        <taxon>Propionibacteriaceae</taxon>
        <taxon>Cutibacterium</taxon>
    </lineage>
</organism>
<evidence type="ECO:0000313" key="4">
    <source>
        <dbReference type="EMBL" id="SNV37325.1"/>
    </source>
</evidence>
<feature type="region of interest" description="Disordered" evidence="1">
    <location>
        <begin position="358"/>
        <end position="378"/>
    </location>
</feature>
<dbReference type="eggNOG" id="COG2378">
    <property type="taxonomic scope" value="Bacteria"/>
</dbReference>
<reference evidence="4 5" key="1">
    <citation type="submission" date="2017-06" db="EMBL/GenBank/DDBJ databases">
        <authorList>
            <consortium name="Pathogen Informatics"/>
        </authorList>
    </citation>
    <scope>NUCLEOTIDE SEQUENCE [LARGE SCALE GENOMIC DNA]</scope>
    <source>
        <strain evidence="4 5">NCTC11865</strain>
    </source>
</reference>
<dbReference type="InterPro" id="IPR026881">
    <property type="entry name" value="WYL_dom"/>
</dbReference>
<keyword evidence="4" id="KW-0647">Proteasome</keyword>
<gene>
    <name evidence="4" type="primary">pafB</name>
    <name evidence="4" type="ORF">SAMEA4412665_01503</name>
</gene>
<dbReference type="EMBL" id="LT906441">
    <property type="protein sequence ID" value="SNV37325.1"/>
    <property type="molecule type" value="Genomic_DNA"/>
</dbReference>
<protein>
    <submittedName>
        <fullName evidence="4">Proteasome accessory factor B</fullName>
    </submittedName>
</protein>
<dbReference type="InterPro" id="IPR051534">
    <property type="entry name" value="CBASS_pafABC_assoc_protein"/>
</dbReference>
<dbReference type="InterPro" id="IPR057727">
    <property type="entry name" value="WCX_dom"/>
</dbReference>
<dbReference type="PANTHER" id="PTHR34580">
    <property type="match status" value="1"/>
</dbReference>
<dbReference type="Pfam" id="PF25583">
    <property type="entry name" value="WCX"/>
    <property type="match status" value="1"/>
</dbReference>
<dbReference type="AlphaFoldDB" id="A0A239WRV7"/>
<evidence type="ECO:0000256" key="1">
    <source>
        <dbReference type="SAM" id="MobiDB-lite"/>
    </source>
</evidence>
<dbReference type="Proteomes" id="UP000215332">
    <property type="component" value="Chromosome 1"/>
</dbReference>
<dbReference type="PANTHER" id="PTHR34580:SF3">
    <property type="entry name" value="PROTEIN PAFB"/>
    <property type="match status" value="1"/>
</dbReference>
<name>A0A239WRV7_9ACTN</name>
<dbReference type="PROSITE" id="PS52050">
    <property type="entry name" value="WYL"/>
    <property type="match status" value="1"/>
</dbReference>
<accession>A0A239WRV7</accession>
<evidence type="ECO:0000313" key="5">
    <source>
        <dbReference type="Proteomes" id="UP000215332"/>
    </source>
</evidence>
<evidence type="ECO:0000259" key="3">
    <source>
        <dbReference type="Pfam" id="PF25583"/>
    </source>
</evidence>
<proteinExistence type="predicted"/>
<dbReference type="KEGG" id="cgrn:4412665_01503"/>
<feature type="domain" description="WCX" evidence="3">
    <location>
        <begin position="303"/>
        <end position="350"/>
    </location>
</feature>
<dbReference type="GO" id="GO:0000502">
    <property type="term" value="C:proteasome complex"/>
    <property type="evidence" value="ECO:0007669"/>
    <property type="project" value="UniProtKB-KW"/>
</dbReference>
<feature type="domain" description="WYL" evidence="2">
    <location>
        <begin position="178"/>
        <end position="235"/>
    </location>
</feature>